<dbReference type="EMBL" id="JALJOQ010000132">
    <property type="protein sequence ID" value="KAK9794966.1"/>
    <property type="molecule type" value="Genomic_DNA"/>
</dbReference>
<protein>
    <recommendedName>
        <fullName evidence="1">DUF7876 domain-containing protein</fullName>
    </recommendedName>
</protein>
<name>A0AAW1NUG4_9CHLO</name>
<organism evidence="2 3">
    <name type="scientific">Symbiochloris irregularis</name>
    <dbReference type="NCBI Taxonomy" id="706552"/>
    <lineage>
        <taxon>Eukaryota</taxon>
        <taxon>Viridiplantae</taxon>
        <taxon>Chlorophyta</taxon>
        <taxon>core chlorophytes</taxon>
        <taxon>Trebouxiophyceae</taxon>
        <taxon>Trebouxiales</taxon>
        <taxon>Trebouxiaceae</taxon>
        <taxon>Symbiochloris</taxon>
    </lineage>
</organism>
<accession>A0AAW1NUG4</accession>
<dbReference type="InterPro" id="IPR057198">
    <property type="entry name" value="DUF7876"/>
</dbReference>
<dbReference type="Proteomes" id="UP001465755">
    <property type="component" value="Unassembled WGS sequence"/>
</dbReference>
<reference evidence="2 3" key="1">
    <citation type="journal article" date="2024" name="Nat. Commun.">
        <title>Phylogenomics reveals the evolutionary origins of lichenization in chlorophyte algae.</title>
        <authorList>
            <person name="Puginier C."/>
            <person name="Libourel C."/>
            <person name="Otte J."/>
            <person name="Skaloud P."/>
            <person name="Haon M."/>
            <person name="Grisel S."/>
            <person name="Petersen M."/>
            <person name="Berrin J.G."/>
            <person name="Delaux P.M."/>
            <person name="Dal Grande F."/>
            <person name="Keller J."/>
        </authorList>
    </citation>
    <scope>NUCLEOTIDE SEQUENCE [LARGE SCALE GENOMIC DNA]</scope>
    <source>
        <strain evidence="2 3">SAG 2036</strain>
    </source>
</reference>
<evidence type="ECO:0000259" key="1">
    <source>
        <dbReference type="Pfam" id="PF25286"/>
    </source>
</evidence>
<comment type="caution">
    <text evidence="2">The sequence shown here is derived from an EMBL/GenBank/DDBJ whole genome shotgun (WGS) entry which is preliminary data.</text>
</comment>
<sequence>MQRKLLQSHSSAPTITVQATCSGSVGVPRQGHAKNSHCVPALPRTVTHTCRRRLEVSCSSAGTSTSELTLPRRLAEEFLVVQQPARHNTPYKSALKAFAGSAILAYECGYSEDGFQKQFEHELQHLPAGTPLHLEAFDMDRCRFLLSLIWITIMLAPKRTVMRWSQGSPVEDSTLATWKGFVGMIVRGWFEKRWSWYPIERLQLELRMTSGKAVHPAVVSEWAGVVFATLESVAPQFPKQ</sequence>
<dbReference type="PANTHER" id="PTHR37197:SF2">
    <property type="entry name" value="F19K23.17 PROTEIN"/>
    <property type="match status" value="1"/>
</dbReference>
<dbReference type="AlphaFoldDB" id="A0AAW1NUG4"/>
<feature type="domain" description="DUF7876" evidence="1">
    <location>
        <begin position="74"/>
        <end position="238"/>
    </location>
</feature>
<proteinExistence type="predicted"/>
<gene>
    <name evidence="2" type="ORF">WJX73_008481</name>
</gene>
<dbReference type="Pfam" id="PF25286">
    <property type="entry name" value="DUF7876"/>
    <property type="match status" value="1"/>
</dbReference>
<keyword evidence="3" id="KW-1185">Reference proteome</keyword>
<evidence type="ECO:0000313" key="2">
    <source>
        <dbReference type="EMBL" id="KAK9794966.1"/>
    </source>
</evidence>
<evidence type="ECO:0000313" key="3">
    <source>
        <dbReference type="Proteomes" id="UP001465755"/>
    </source>
</evidence>
<dbReference type="PANTHER" id="PTHR37197">
    <property type="entry name" value="F19K23.17 PROTEIN"/>
    <property type="match status" value="1"/>
</dbReference>